<reference evidence="2 3" key="1">
    <citation type="submission" date="2018-03" db="EMBL/GenBank/DDBJ databases">
        <title>Genomic Encyclopedia of Archaeal and Bacterial Type Strains, Phase II (KMG-II): from individual species to whole genera.</title>
        <authorList>
            <person name="Goeker M."/>
        </authorList>
    </citation>
    <scope>NUCLEOTIDE SEQUENCE [LARGE SCALE GENOMIC DNA]</scope>
    <source>
        <strain evidence="2 3">DSM 44720</strain>
    </source>
</reference>
<dbReference type="PANTHER" id="PTHR47129">
    <property type="entry name" value="QUINONE OXIDOREDUCTASE 2"/>
    <property type="match status" value="1"/>
</dbReference>
<dbReference type="AlphaFoldDB" id="A0A2T0TDD8"/>
<dbReference type="Proteomes" id="UP000239494">
    <property type="component" value="Unassembled WGS sequence"/>
</dbReference>
<dbReference type="OrthoDB" id="5510591at2"/>
<sequence length="273" mass="27856">MILVTGASGALGGLVLDRLAGHDVVAGSRTPVGDTARLVDFDRPETLATAFDGVDVLVFVSAGYADDDVVLARHGAVVDAATGAGVRHVVYTSLVGSGDGLGIALAHRWTEARLAAAPFAVTVLRNGLYAEIPASLAVAAAESGVLEVPWGEGRLSVVAREDLADVTAKVALSSADHVGRCYELEGVTAVGGQDVADALTGALGRPITYRPAPLGSLWQLPQPPFQVAHTVSLCSNVNAGRLDLRPGDLPALLDAPPRSALDLITAAARPPLG</sequence>
<gene>
    <name evidence="2" type="ORF">CLV43_103424</name>
</gene>
<evidence type="ECO:0000313" key="2">
    <source>
        <dbReference type="EMBL" id="PRY43677.1"/>
    </source>
</evidence>
<dbReference type="PANTHER" id="PTHR47129:SF1">
    <property type="entry name" value="NMRA-LIKE DOMAIN-CONTAINING PROTEIN"/>
    <property type="match status" value="1"/>
</dbReference>
<feature type="domain" description="NmrA-like" evidence="1">
    <location>
        <begin position="2"/>
        <end position="223"/>
    </location>
</feature>
<organism evidence="2 3">
    <name type="scientific">Umezawaea tangerina</name>
    <dbReference type="NCBI Taxonomy" id="84725"/>
    <lineage>
        <taxon>Bacteria</taxon>
        <taxon>Bacillati</taxon>
        <taxon>Actinomycetota</taxon>
        <taxon>Actinomycetes</taxon>
        <taxon>Pseudonocardiales</taxon>
        <taxon>Pseudonocardiaceae</taxon>
        <taxon>Umezawaea</taxon>
    </lineage>
</organism>
<evidence type="ECO:0000313" key="3">
    <source>
        <dbReference type="Proteomes" id="UP000239494"/>
    </source>
</evidence>
<dbReference type="Gene3D" id="3.90.25.10">
    <property type="entry name" value="UDP-galactose 4-epimerase, domain 1"/>
    <property type="match status" value="1"/>
</dbReference>
<evidence type="ECO:0000259" key="1">
    <source>
        <dbReference type="Pfam" id="PF05368"/>
    </source>
</evidence>
<protein>
    <submittedName>
        <fullName evidence="2">NAD(P)H dehydrogenase (Quinone)</fullName>
    </submittedName>
</protein>
<dbReference type="InterPro" id="IPR008030">
    <property type="entry name" value="NmrA-like"/>
</dbReference>
<dbReference type="Gene3D" id="3.40.50.720">
    <property type="entry name" value="NAD(P)-binding Rossmann-like Domain"/>
    <property type="match status" value="1"/>
</dbReference>
<comment type="caution">
    <text evidence="2">The sequence shown here is derived from an EMBL/GenBank/DDBJ whole genome shotgun (WGS) entry which is preliminary data.</text>
</comment>
<keyword evidence="3" id="KW-1185">Reference proteome</keyword>
<proteinExistence type="predicted"/>
<dbReference type="EMBL" id="PVTF01000003">
    <property type="protein sequence ID" value="PRY43677.1"/>
    <property type="molecule type" value="Genomic_DNA"/>
</dbReference>
<dbReference type="InterPro" id="IPR036291">
    <property type="entry name" value="NAD(P)-bd_dom_sf"/>
</dbReference>
<dbReference type="SUPFAM" id="SSF51735">
    <property type="entry name" value="NAD(P)-binding Rossmann-fold domains"/>
    <property type="match status" value="1"/>
</dbReference>
<dbReference type="InterPro" id="IPR052718">
    <property type="entry name" value="NmrA-type_oxidoreductase"/>
</dbReference>
<dbReference type="RefSeq" id="WP_106187217.1">
    <property type="nucleotide sequence ID" value="NZ_PVTF01000003.1"/>
</dbReference>
<name>A0A2T0TDD8_9PSEU</name>
<accession>A0A2T0TDD8</accession>
<dbReference type="Pfam" id="PF05368">
    <property type="entry name" value="NmrA"/>
    <property type="match status" value="1"/>
</dbReference>